<dbReference type="NCBIfam" id="TIGR01617">
    <property type="entry name" value="arsC_related"/>
    <property type="match status" value="1"/>
</dbReference>
<keyword evidence="5" id="KW-1185">Reference proteome</keyword>
<dbReference type="RefSeq" id="WP_067060471.1">
    <property type="nucleotide sequence ID" value="NZ_CP014699.1"/>
</dbReference>
<keyword evidence="2" id="KW-0676">Redox-active center</keyword>
<dbReference type="Pfam" id="PF03960">
    <property type="entry name" value="ArsC"/>
    <property type="match status" value="1"/>
</dbReference>
<reference evidence="4 5" key="1">
    <citation type="journal article" date="2016" name="Int. J. Syst. Evol. Microbiol.">
        <title>Streptococcuspantholopis sp. nov., isolated from faeces of the Tibetan antelope (Pantholops hodgsonii).</title>
        <authorList>
            <person name="Bai X."/>
            <person name="Xiong Y."/>
            <person name="Lu S."/>
            <person name="Jin D."/>
            <person name="Lai X."/>
            <person name="Yang J."/>
            <person name="Niu L."/>
            <person name="Hu S."/>
            <person name="Meng X."/>
            <person name="Pu J."/>
            <person name="Ye C."/>
            <person name="Xu J."/>
        </authorList>
    </citation>
    <scope>NUCLEOTIDE SEQUENCE [LARGE SCALE GENOMIC DNA]</scope>
    <source>
        <strain evidence="4 5">TA 26</strain>
    </source>
</reference>
<reference evidence="5" key="2">
    <citation type="submission" date="2016-03" db="EMBL/GenBank/DDBJ databases">
        <title>Streptococcus antelopensis sp. nov., isolated from the feces of the Tibetan antelope (Pantholops hodgsonii) in Hoh Xil National Nature Reserve, Qinghai, China.</title>
        <authorList>
            <person name="Bai X."/>
        </authorList>
    </citation>
    <scope>NUCLEOTIDE SEQUENCE [LARGE SCALE GENOMIC DNA]</scope>
    <source>
        <strain evidence="5">TA 26</strain>
    </source>
</reference>
<evidence type="ECO:0000256" key="3">
    <source>
        <dbReference type="PROSITE-ProRule" id="PRU01282"/>
    </source>
</evidence>
<dbReference type="PANTHER" id="PTHR30041">
    <property type="entry name" value="ARSENATE REDUCTASE"/>
    <property type="match status" value="1"/>
</dbReference>
<accession>A0A172Q5Y1</accession>
<dbReference type="PROSITE" id="PS51353">
    <property type="entry name" value="ARSC"/>
    <property type="match status" value="1"/>
</dbReference>
<gene>
    <name evidence="4" type="ORF">A0O21_01850</name>
</gene>
<name>A0A172Q5Y1_9STRE</name>
<comment type="similarity">
    <text evidence="3">Belongs to the ArsC family.</text>
</comment>
<dbReference type="InterPro" id="IPR006504">
    <property type="entry name" value="Tscrpt_reg_Spx/MgsR"/>
</dbReference>
<dbReference type="Gene3D" id="3.40.30.10">
    <property type="entry name" value="Glutaredoxin"/>
    <property type="match status" value="1"/>
</dbReference>
<keyword evidence="1" id="KW-1015">Disulfide bond</keyword>
<dbReference type="AlphaFoldDB" id="A0A172Q5Y1"/>
<evidence type="ECO:0000313" key="4">
    <source>
        <dbReference type="EMBL" id="AND78856.1"/>
    </source>
</evidence>
<dbReference type="InterPro" id="IPR006660">
    <property type="entry name" value="Arsenate_reductase-like"/>
</dbReference>
<organism evidence="4 5">
    <name type="scientific">Streptococcus pantholopis</name>
    <dbReference type="NCBI Taxonomy" id="1811193"/>
    <lineage>
        <taxon>Bacteria</taxon>
        <taxon>Bacillati</taxon>
        <taxon>Bacillota</taxon>
        <taxon>Bacilli</taxon>
        <taxon>Lactobacillales</taxon>
        <taxon>Streptococcaceae</taxon>
        <taxon>Streptococcus</taxon>
    </lineage>
</organism>
<dbReference type="InterPro" id="IPR036249">
    <property type="entry name" value="Thioredoxin-like_sf"/>
</dbReference>
<dbReference type="PANTHER" id="PTHR30041:SF8">
    <property type="entry name" value="PROTEIN YFFB"/>
    <property type="match status" value="1"/>
</dbReference>
<dbReference type="EMBL" id="CP014699">
    <property type="protein sequence ID" value="AND78856.1"/>
    <property type="molecule type" value="Genomic_DNA"/>
</dbReference>
<sequence length="117" mass="13212">MLVFYEYPKCSTCRKAKAELKELGLNFEAVDIKKSPPQAEDIALWIKRSDYPLKAFFNTSGQSYRTHGLKDKIQGLTVTEAAALLAADGMLLKRPILVKDGELLQLGYRTAYRMLNL</sequence>
<proteinExistence type="inferred from homology"/>
<dbReference type="SUPFAM" id="SSF52833">
    <property type="entry name" value="Thioredoxin-like"/>
    <property type="match status" value="1"/>
</dbReference>
<dbReference type="STRING" id="1811193.A0O21_01850"/>
<dbReference type="CDD" id="cd03036">
    <property type="entry name" value="ArsC_like"/>
    <property type="match status" value="1"/>
</dbReference>
<evidence type="ECO:0000256" key="1">
    <source>
        <dbReference type="ARBA" id="ARBA00023157"/>
    </source>
</evidence>
<evidence type="ECO:0000256" key="2">
    <source>
        <dbReference type="ARBA" id="ARBA00023284"/>
    </source>
</evidence>
<protein>
    <submittedName>
        <fullName evidence="4">Arsenate reductase family protein</fullName>
    </submittedName>
</protein>
<evidence type="ECO:0000313" key="5">
    <source>
        <dbReference type="Proteomes" id="UP000077317"/>
    </source>
</evidence>
<dbReference type="Proteomes" id="UP000077317">
    <property type="component" value="Chromosome"/>
</dbReference>
<dbReference type="OrthoDB" id="9794155at2"/>
<dbReference type="KEGG" id="spat:A0O21_01850"/>